<keyword evidence="4 16" id="KW-0808">Transferase</keyword>
<dbReference type="Pfam" id="PF01853">
    <property type="entry name" value="MOZ_SAS"/>
    <property type="match status" value="1"/>
</dbReference>
<dbReference type="GO" id="GO:0035267">
    <property type="term" value="C:NuA4 histone acetyltransferase complex"/>
    <property type="evidence" value="ECO:0007669"/>
    <property type="project" value="TreeGrafter"/>
</dbReference>
<dbReference type="FunFam" id="3.30.60.60:FF:000001">
    <property type="entry name" value="Histone acetyltransferase"/>
    <property type="match status" value="1"/>
</dbReference>
<dbReference type="OrthoDB" id="787137at2759"/>
<dbReference type="GO" id="GO:0046972">
    <property type="term" value="F:histone H4K16 acetyltransferase activity"/>
    <property type="evidence" value="ECO:0007669"/>
    <property type="project" value="TreeGrafter"/>
</dbReference>
<evidence type="ECO:0000259" key="15">
    <source>
        <dbReference type="PROSITE" id="PS51726"/>
    </source>
</evidence>
<keyword evidence="5" id="KW-0479">Metal-binding</keyword>
<feature type="domain" description="MYST-type HAT" evidence="15">
    <location>
        <begin position="33"/>
        <end position="336"/>
    </location>
</feature>
<evidence type="ECO:0000256" key="2">
    <source>
        <dbReference type="ARBA" id="ARBA00010107"/>
    </source>
</evidence>
<dbReference type="EC" id="2.3.1.48" evidence="3"/>
<dbReference type="GO" id="GO:0005634">
    <property type="term" value="C:nucleus"/>
    <property type="evidence" value="ECO:0007669"/>
    <property type="project" value="UniProtKB-SubCell"/>
</dbReference>
<dbReference type="SUPFAM" id="SSF55729">
    <property type="entry name" value="Acyl-CoA N-acyltransferases (Nat)"/>
    <property type="match status" value="1"/>
</dbReference>
<evidence type="ECO:0000256" key="14">
    <source>
        <dbReference type="SAM" id="MobiDB-lite"/>
    </source>
</evidence>
<organism evidence="16 17">
    <name type="scientific">Coemansia interrupta</name>
    <dbReference type="NCBI Taxonomy" id="1126814"/>
    <lineage>
        <taxon>Eukaryota</taxon>
        <taxon>Fungi</taxon>
        <taxon>Fungi incertae sedis</taxon>
        <taxon>Zoopagomycota</taxon>
        <taxon>Kickxellomycotina</taxon>
        <taxon>Kickxellomycetes</taxon>
        <taxon>Kickxellales</taxon>
        <taxon>Kickxellaceae</taxon>
        <taxon>Coemansia</taxon>
    </lineage>
</organism>
<dbReference type="Proteomes" id="UP001140172">
    <property type="component" value="Unassembled WGS sequence"/>
</dbReference>
<dbReference type="EMBL" id="JANBUM010000239">
    <property type="protein sequence ID" value="KAJ2780706.1"/>
    <property type="molecule type" value="Genomic_DNA"/>
</dbReference>
<dbReference type="InterPro" id="IPR050603">
    <property type="entry name" value="MYST_HAT"/>
</dbReference>
<evidence type="ECO:0000256" key="11">
    <source>
        <dbReference type="ARBA" id="ARBA00023242"/>
    </source>
</evidence>
<feature type="active site" description="Proton donor/acceptor" evidence="13">
    <location>
        <position position="211"/>
    </location>
</feature>
<evidence type="ECO:0000256" key="12">
    <source>
        <dbReference type="ARBA" id="ARBA00023315"/>
    </source>
</evidence>
<dbReference type="InterPro" id="IPR036388">
    <property type="entry name" value="WH-like_DNA-bd_sf"/>
</dbReference>
<dbReference type="Gene3D" id="3.40.630.30">
    <property type="match status" value="1"/>
</dbReference>
<keyword evidence="7" id="KW-0862">Zinc</keyword>
<evidence type="ECO:0000256" key="13">
    <source>
        <dbReference type="PIRSR" id="PIRSR602717-51"/>
    </source>
</evidence>
<evidence type="ECO:0000313" key="17">
    <source>
        <dbReference type="Proteomes" id="UP001140172"/>
    </source>
</evidence>
<evidence type="ECO:0000256" key="7">
    <source>
        <dbReference type="ARBA" id="ARBA00022833"/>
    </source>
</evidence>
<evidence type="ECO:0000256" key="6">
    <source>
        <dbReference type="ARBA" id="ARBA00022771"/>
    </source>
</evidence>
<accession>A0A9W8H7D2</accession>
<dbReference type="PANTHER" id="PTHR10615">
    <property type="entry name" value="HISTONE ACETYLTRANSFERASE"/>
    <property type="match status" value="1"/>
</dbReference>
<sequence>MGQQSAKSSDVESKQGDEVAAQSPTQKHSDISSAQTEFQRIIIGKYSIAAWYASPYPDEFKQGPDLYICERCLKYMRYRRSLDEHQCEDALSRGQPVYEDMSTVLYEVDGKEHMLYCQNLCLLSKMFLDQKTIYYDIGGFLFYILFVKSFEDGRLKYSFAGYFSKEKVSVERNNLACILVLPPFRGQNYGQLLIELSYELTKLERTTGGPEQPLSSQGFHSYRSYWRRALIRALLGELPSAERYLQKSAHAMRKHTHDWEQGQRIFSLERLSQITGIRIEDVLFTMDDLGLLRIWSGRHVVCIADEDIRKIVAERRIKLGLRIDYDGLLVTYESEPEAESDSDDGSSQSADSEASADESNSESDDN</sequence>
<dbReference type="Gene3D" id="1.10.10.10">
    <property type="entry name" value="Winged helix-like DNA-binding domain superfamily/Winged helix DNA-binding domain"/>
    <property type="match status" value="1"/>
</dbReference>
<comment type="caution">
    <text evidence="16">The sequence shown here is derived from an EMBL/GenBank/DDBJ whole genome shotgun (WGS) entry which is preliminary data.</text>
</comment>
<feature type="compositionally biased region" description="Acidic residues" evidence="14">
    <location>
        <begin position="334"/>
        <end position="344"/>
    </location>
</feature>
<name>A0A9W8H7D2_9FUNG</name>
<evidence type="ECO:0000256" key="3">
    <source>
        <dbReference type="ARBA" id="ARBA00013184"/>
    </source>
</evidence>
<evidence type="ECO:0000256" key="1">
    <source>
        <dbReference type="ARBA" id="ARBA00004123"/>
    </source>
</evidence>
<gene>
    <name evidence="16" type="primary">KAT8</name>
    <name evidence="16" type="ORF">GGI15_003449</name>
</gene>
<dbReference type="InterPro" id="IPR016181">
    <property type="entry name" value="Acyl_CoA_acyltransferase"/>
</dbReference>
<feature type="compositionally biased region" description="Acidic residues" evidence="14">
    <location>
        <begin position="354"/>
        <end position="366"/>
    </location>
</feature>
<feature type="region of interest" description="Disordered" evidence="14">
    <location>
        <begin position="1"/>
        <end position="33"/>
    </location>
</feature>
<dbReference type="InterPro" id="IPR002717">
    <property type="entry name" value="HAT_MYST-type"/>
</dbReference>
<evidence type="ECO:0000256" key="10">
    <source>
        <dbReference type="ARBA" id="ARBA00023163"/>
    </source>
</evidence>
<keyword evidence="10" id="KW-0804">Transcription</keyword>
<keyword evidence="8" id="KW-0007">Acetylation</keyword>
<feature type="region of interest" description="Disordered" evidence="14">
    <location>
        <begin position="334"/>
        <end position="366"/>
    </location>
</feature>
<keyword evidence="12 16" id="KW-0012">Acyltransferase</keyword>
<keyword evidence="17" id="KW-1185">Reference proteome</keyword>
<comment type="similarity">
    <text evidence="2">Belongs to the MYST (SAS/MOZ) family.</text>
</comment>
<feature type="compositionally biased region" description="Polar residues" evidence="14">
    <location>
        <begin position="22"/>
        <end position="33"/>
    </location>
</feature>
<reference evidence="16" key="1">
    <citation type="submission" date="2022-07" db="EMBL/GenBank/DDBJ databases">
        <title>Phylogenomic reconstructions and comparative analyses of Kickxellomycotina fungi.</title>
        <authorList>
            <person name="Reynolds N.K."/>
            <person name="Stajich J.E."/>
            <person name="Barry K."/>
            <person name="Grigoriev I.V."/>
            <person name="Crous P."/>
            <person name="Smith M.E."/>
        </authorList>
    </citation>
    <scope>NUCLEOTIDE SEQUENCE</scope>
    <source>
        <strain evidence="16">BCRC 34489</strain>
    </source>
</reference>
<keyword evidence="11" id="KW-0539">Nucleus</keyword>
<evidence type="ECO:0000256" key="4">
    <source>
        <dbReference type="ARBA" id="ARBA00022679"/>
    </source>
</evidence>
<dbReference type="Gene3D" id="3.30.60.60">
    <property type="entry name" value="N-acetyl transferase-like"/>
    <property type="match status" value="1"/>
</dbReference>
<dbReference type="InterPro" id="IPR040706">
    <property type="entry name" value="Zf-MYST"/>
</dbReference>
<evidence type="ECO:0000256" key="9">
    <source>
        <dbReference type="ARBA" id="ARBA00023015"/>
    </source>
</evidence>
<keyword evidence="6" id="KW-0863">Zinc-finger</keyword>
<comment type="subcellular location">
    <subcellularLocation>
        <location evidence="1">Nucleus</location>
    </subcellularLocation>
</comment>
<dbReference type="Pfam" id="PF17772">
    <property type="entry name" value="zf-MYST"/>
    <property type="match status" value="1"/>
</dbReference>
<dbReference type="GO" id="GO:0006355">
    <property type="term" value="P:regulation of DNA-templated transcription"/>
    <property type="evidence" value="ECO:0007669"/>
    <property type="project" value="InterPro"/>
</dbReference>
<keyword evidence="9" id="KW-0805">Transcription regulation</keyword>
<dbReference type="GO" id="GO:0008270">
    <property type="term" value="F:zinc ion binding"/>
    <property type="evidence" value="ECO:0007669"/>
    <property type="project" value="UniProtKB-KW"/>
</dbReference>
<evidence type="ECO:0000313" key="16">
    <source>
        <dbReference type="EMBL" id="KAJ2780706.1"/>
    </source>
</evidence>
<protein>
    <recommendedName>
        <fullName evidence="3">histone acetyltransferase</fullName>
        <ecNumber evidence="3">2.3.1.48</ecNumber>
    </recommendedName>
</protein>
<evidence type="ECO:0000256" key="5">
    <source>
        <dbReference type="ARBA" id="ARBA00022723"/>
    </source>
</evidence>
<dbReference type="AlphaFoldDB" id="A0A9W8H7D2"/>
<dbReference type="PROSITE" id="PS51726">
    <property type="entry name" value="MYST_HAT"/>
    <property type="match status" value="1"/>
</dbReference>
<proteinExistence type="inferred from homology"/>
<evidence type="ECO:0000256" key="8">
    <source>
        <dbReference type="ARBA" id="ARBA00022990"/>
    </source>
</evidence>
<dbReference type="PANTHER" id="PTHR10615:SF219">
    <property type="entry name" value="HISTONE ACETYLTRANSFERASE KAT5"/>
    <property type="match status" value="1"/>
</dbReference>